<protein>
    <submittedName>
        <fullName evidence="1">Uncharacterized protein</fullName>
    </submittedName>
</protein>
<dbReference type="Proteomes" id="UP000588158">
    <property type="component" value="Unassembled WGS sequence"/>
</dbReference>
<dbReference type="EMBL" id="JACHLZ010000001">
    <property type="protein sequence ID" value="MBB5832318.1"/>
    <property type="molecule type" value="Genomic_DNA"/>
</dbReference>
<proteinExistence type="predicted"/>
<gene>
    <name evidence="1" type="ORF">HNR70_002131</name>
</gene>
<evidence type="ECO:0000313" key="1">
    <source>
        <dbReference type="EMBL" id="MBB5832318.1"/>
    </source>
</evidence>
<reference evidence="1 2" key="1">
    <citation type="submission" date="2020-08" db="EMBL/GenBank/DDBJ databases">
        <title>Sequencing the genomes of 1000 actinobacteria strains.</title>
        <authorList>
            <person name="Klenk H.-P."/>
        </authorList>
    </citation>
    <scope>NUCLEOTIDE SEQUENCE [LARGE SCALE GENOMIC DNA]</scope>
    <source>
        <strain evidence="1 2">DSM 28796</strain>
    </source>
</reference>
<name>A0A841AGZ9_9MICO</name>
<accession>A0A841AGZ9</accession>
<keyword evidence="2" id="KW-1185">Reference proteome</keyword>
<dbReference type="AlphaFoldDB" id="A0A841AGZ9"/>
<comment type="caution">
    <text evidence="1">The sequence shown here is derived from an EMBL/GenBank/DDBJ whole genome shotgun (WGS) entry which is preliminary data.</text>
</comment>
<evidence type="ECO:0000313" key="2">
    <source>
        <dbReference type="Proteomes" id="UP000588158"/>
    </source>
</evidence>
<dbReference type="RefSeq" id="WP_184325664.1">
    <property type="nucleotide sequence ID" value="NZ_JACHLZ010000001.1"/>
</dbReference>
<sequence>MPENMPVNMPGSPSPSGTSRTPWMLLGACCVLLLLLSVLAGVIGVVLWRDRAGGGAAPGPTTPAVELATHSNEVFSLEHPVGWIVDAPGSVPSASGQYVTVRDEEPADELSSAPRELAVFQGSLPGVHALVTCEMESDRMGFGFDEQSDPAELPSRTVDGIELVGWEITGTADGQDAVEQLYCGDVGDDVLMFHLRTVGTTAMDPEVEAILDSVDVAD</sequence>
<organism evidence="1 2">
    <name type="scientific">Brachybacterium aquaticum</name>
    <dbReference type="NCBI Taxonomy" id="1432564"/>
    <lineage>
        <taxon>Bacteria</taxon>
        <taxon>Bacillati</taxon>
        <taxon>Actinomycetota</taxon>
        <taxon>Actinomycetes</taxon>
        <taxon>Micrococcales</taxon>
        <taxon>Dermabacteraceae</taxon>
        <taxon>Brachybacterium</taxon>
    </lineage>
</organism>